<dbReference type="OrthoDB" id="5327615at2"/>
<dbReference type="InterPro" id="IPR023561">
    <property type="entry name" value="Carbonic_anhydrase_a-class"/>
</dbReference>
<reference evidence="12 13" key="1">
    <citation type="submission" date="2019-08" db="EMBL/GenBank/DDBJ databases">
        <authorList>
            <person name="Guy L."/>
        </authorList>
    </citation>
    <scope>NUCLEOTIDE SEQUENCE [LARGE SCALE GENOMIC DNA]</scope>
    <source>
        <strain evidence="12 13">SGT-108</strain>
    </source>
</reference>
<dbReference type="RefSeq" id="WP_148339957.1">
    <property type="nucleotide sequence ID" value="NZ_LR699119.1"/>
</dbReference>
<evidence type="ECO:0000256" key="10">
    <source>
        <dbReference type="RuleBase" id="RU367011"/>
    </source>
</evidence>
<dbReference type="AlphaFoldDB" id="A0A5E4PJW1"/>
<protein>
    <recommendedName>
        <fullName evidence="5 10">Carbonic anhydrase</fullName>
        <ecNumber evidence="4 10">4.2.1.1</ecNumber>
    </recommendedName>
</protein>
<evidence type="ECO:0000256" key="7">
    <source>
        <dbReference type="ARBA" id="ARBA00022833"/>
    </source>
</evidence>
<dbReference type="InterPro" id="IPR041891">
    <property type="entry name" value="Alpha_CA_prokaryot-like"/>
</dbReference>
<comment type="catalytic activity">
    <reaction evidence="9 10">
        <text>hydrogencarbonate + H(+) = CO2 + H2O</text>
        <dbReference type="Rhea" id="RHEA:10748"/>
        <dbReference type="ChEBI" id="CHEBI:15377"/>
        <dbReference type="ChEBI" id="CHEBI:15378"/>
        <dbReference type="ChEBI" id="CHEBI:16526"/>
        <dbReference type="ChEBI" id="CHEBI:17544"/>
        <dbReference type="EC" id="4.2.1.1"/>
    </reaction>
</comment>
<keyword evidence="6 10" id="KW-0479">Metal-binding</keyword>
<dbReference type="CDD" id="cd03124">
    <property type="entry name" value="alpha_CA_prokaryotic_like"/>
    <property type="match status" value="1"/>
</dbReference>
<comment type="function">
    <text evidence="2 10">Reversible hydration of carbon dioxide.</text>
</comment>
<sequence length="279" mass="31116">MKRISRVFVLILAMAGLCFAAFEARADMNDSSVKVKWGYIGNNGPVRWGQLNPAFALCSKGQSQSPINIDKKFKKMDSDLEIHYQPAMMRIVDDGITQLLIKSTQTVINDGHGIQLNFPRNGARETIRFGGVDYHLEQFHMHSPSENTLNGQAFPMEIHFVHQGDDGKVAVIGVFVKAGKANPVLQNLIDHFPSDEGIEHSLQGVQINPVDLLPERRAFFYFSGSLTTPPCTEGLQWIVMPEPITASSAQILLFRNAAGGENARPVQPRHKRKIFYSEK</sequence>
<gene>
    <name evidence="12" type="primary">cah</name>
    <name evidence="12" type="ORF">AQUSIP_19740</name>
</gene>
<evidence type="ECO:0000256" key="8">
    <source>
        <dbReference type="ARBA" id="ARBA00023239"/>
    </source>
</evidence>
<dbReference type="EC" id="4.2.1.1" evidence="4 10"/>
<evidence type="ECO:0000313" key="12">
    <source>
        <dbReference type="EMBL" id="VVC76651.1"/>
    </source>
</evidence>
<dbReference type="Gene3D" id="3.10.200.10">
    <property type="entry name" value="Alpha carbonic anhydrase"/>
    <property type="match status" value="1"/>
</dbReference>
<evidence type="ECO:0000313" key="13">
    <source>
        <dbReference type="Proteomes" id="UP000324194"/>
    </source>
</evidence>
<dbReference type="EMBL" id="LR699119">
    <property type="protein sequence ID" value="VVC76651.1"/>
    <property type="molecule type" value="Genomic_DNA"/>
</dbReference>
<dbReference type="InterPro" id="IPR018338">
    <property type="entry name" value="Carbonic_anhydrase_a-class_CS"/>
</dbReference>
<dbReference type="PANTHER" id="PTHR18952">
    <property type="entry name" value="CARBONIC ANHYDRASE"/>
    <property type="match status" value="1"/>
</dbReference>
<dbReference type="GO" id="GO:0004089">
    <property type="term" value="F:carbonate dehydratase activity"/>
    <property type="evidence" value="ECO:0007669"/>
    <property type="project" value="UniProtKB-UniRule"/>
</dbReference>
<dbReference type="PANTHER" id="PTHR18952:SF265">
    <property type="entry name" value="CARBONIC ANHYDRASE"/>
    <property type="match status" value="1"/>
</dbReference>
<evidence type="ECO:0000256" key="3">
    <source>
        <dbReference type="ARBA" id="ARBA00010718"/>
    </source>
</evidence>
<keyword evidence="7 10" id="KW-0862">Zinc</keyword>
<feature type="signal peptide" evidence="10">
    <location>
        <begin position="1"/>
        <end position="20"/>
    </location>
</feature>
<dbReference type="GO" id="GO:0008270">
    <property type="term" value="F:zinc ion binding"/>
    <property type="evidence" value="ECO:0007669"/>
    <property type="project" value="UniProtKB-UniRule"/>
</dbReference>
<dbReference type="SMART" id="SM01057">
    <property type="entry name" value="Carb_anhydrase"/>
    <property type="match status" value="1"/>
</dbReference>
<keyword evidence="10" id="KW-0732">Signal</keyword>
<dbReference type="SUPFAM" id="SSF51069">
    <property type="entry name" value="Carbonic anhydrase"/>
    <property type="match status" value="1"/>
</dbReference>
<dbReference type="Pfam" id="PF00194">
    <property type="entry name" value="Carb_anhydrase"/>
    <property type="match status" value="1"/>
</dbReference>
<feature type="domain" description="Alpha-carbonic anhydrase" evidence="11">
    <location>
        <begin position="35"/>
        <end position="278"/>
    </location>
</feature>
<evidence type="ECO:0000259" key="11">
    <source>
        <dbReference type="PROSITE" id="PS51144"/>
    </source>
</evidence>
<dbReference type="InterPro" id="IPR001148">
    <property type="entry name" value="CA_dom"/>
</dbReference>
<dbReference type="PROSITE" id="PS51144">
    <property type="entry name" value="ALPHA_CA_2"/>
    <property type="match status" value="1"/>
</dbReference>
<dbReference type="PROSITE" id="PS00162">
    <property type="entry name" value="ALPHA_CA_1"/>
    <property type="match status" value="1"/>
</dbReference>
<evidence type="ECO:0000256" key="2">
    <source>
        <dbReference type="ARBA" id="ARBA00002904"/>
    </source>
</evidence>
<feature type="chain" id="PRO_5025086385" description="Carbonic anhydrase" evidence="10">
    <location>
        <begin position="21"/>
        <end position="279"/>
    </location>
</feature>
<evidence type="ECO:0000256" key="1">
    <source>
        <dbReference type="ARBA" id="ARBA00001947"/>
    </source>
</evidence>
<evidence type="ECO:0000256" key="6">
    <source>
        <dbReference type="ARBA" id="ARBA00022723"/>
    </source>
</evidence>
<proteinExistence type="inferred from homology"/>
<keyword evidence="8 10" id="KW-0456">Lyase</keyword>
<dbReference type="InterPro" id="IPR036398">
    <property type="entry name" value="CA_dom_sf"/>
</dbReference>
<dbReference type="KEGG" id="asip:AQUSIP_19740"/>
<evidence type="ECO:0000256" key="9">
    <source>
        <dbReference type="ARBA" id="ARBA00048348"/>
    </source>
</evidence>
<comment type="cofactor">
    <cofactor evidence="1 10">
        <name>Zn(2+)</name>
        <dbReference type="ChEBI" id="CHEBI:29105"/>
    </cofactor>
</comment>
<evidence type="ECO:0000256" key="4">
    <source>
        <dbReference type="ARBA" id="ARBA00012925"/>
    </source>
</evidence>
<organism evidence="12 13">
    <name type="scientific">Aquicella siphonis</name>
    <dbReference type="NCBI Taxonomy" id="254247"/>
    <lineage>
        <taxon>Bacteria</taxon>
        <taxon>Pseudomonadati</taxon>
        <taxon>Pseudomonadota</taxon>
        <taxon>Gammaproteobacteria</taxon>
        <taxon>Legionellales</taxon>
        <taxon>Coxiellaceae</taxon>
        <taxon>Aquicella</taxon>
    </lineage>
</organism>
<keyword evidence="13" id="KW-1185">Reference proteome</keyword>
<dbReference type="Proteomes" id="UP000324194">
    <property type="component" value="Chromosome 1"/>
</dbReference>
<comment type="similarity">
    <text evidence="3 10">Belongs to the alpha-carbonic anhydrase family.</text>
</comment>
<name>A0A5E4PJW1_9COXI</name>
<accession>A0A5E4PJW1</accession>
<evidence type="ECO:0000256" key="5">
    <source>
        <dbReference type="ARBA" id="ARBA00014628"/>
    </source>
</evidence>